<dbReference type="OrthoDB" id="7357066at2"/>
<dbReference type="AlphaFoldDB" id="K9H641"/>
<feature type="transmembrane region" description="Helical" evidence="1">
    <location>
        <begin position="29"/>
        <end position="48"/>
    </location>
</feature>
<accession>K9H641</accession>
<comment type="caution">
    <text evidence="2">The sequence shown here is derived from an EMBL/GenBank/DDBJ whole genome shotgun (WGS) entry which is preliminary data.</text>
</comment>
<keyword evidence="1" id="KW-1133">Transmembrane helix</keyword>
<dbReference type="RefSeq" id="WP_009539042.1">
    <property type="nucleotide sequence ID" value="NZ_ANHY01000003.1"/>
</dbReference>
<evidence type="ECO:0000313" key="3">
    <source>
        <dbReference type="Proteomes" id="UP000009881"/>
    </source>
</evidence>
<dbReference type="eggNOG" id="ENOG50340V8">
    <property type="taxonomic scope" value="Bacteria"/>
</dbReference>
<proteinExistence type="predicted"/>
<protein>
    <recommendedName>
        <fullName evidence="4">SMODS and SLOG-associating 2TM effector domain-containing protein</fullName>
    </recommendedName>
</protein>
<feature type="transmembrane region" description="Helical" evidence="1">
    <location>
        <begin position="156"/>
        <end position="176"/>
    </location>
</feature>
<dbReference type="EMBL" id="ANHY01000003">
    <property type="protein sequence ID" value="EKV32554.1"/>
    <property type="molecule type" value="Genomic_DNA"/>
</dbReference>
<evidence type="ECO:0008006" key="4">
    <source>
        <dbReference type="Google" id="ProtNLM"/>
    </source>
</evidence>
<keyword evidence="1" id="KW-0812">Transmembrane</keyword>
<organism evidence="2 3">
    <name type="scientific">Caenispirillum salinarum AK4</name>
    <dbReference type="NCBI Taxonomy" id="1238182"/>
    <lineage>
        <taxon>Bacteria</taxon>
        <taxon>Pseudomonadati</taxon>
        <taxon>Pseudomonadota</taxon>
        <taxon>Alphaproteobacteria</taxon>
        <taxon>Rhodospirillales</taxon>
        <taxon>Novispirillaceae</taxon>
        <taxon>Caenispirillum</taxon>
    </lineage>
</organism>
<evidence type="ECO:0000313" key="2">
    <source>
        <dbReference type="EMBL" id="EKV32554.1"/>
    </source>
</evidence>
<keyword evidence="1" id="KW-0472">Membrane</keyword>
<dbReference type="STRING" id="1238182.C882_2633"/>
<evidence type="ECO:0000256" key="1">
    <source>
        <dbReference type="SAM" id="Phobius"/>
    </source>
</evidence>
<keyword evidence="3" id="KW-1185">Reference proteome</keyword>
<sequence>MTPSRLRYETYRDLYQSERARRDEIRGGVGTPVAALAFSVYSLAAVAANFDAGTWSSATGIAILVLAGLAVLTLVAGAVMIVRVEMDFVYLDPPDLRELVAAEKRLRAHDSQDDQRVTDDRVVAQLHDLLAAAYDIAYRRYFAGNEQAARDRTRGLRLLIVALATLSLALAVLPFHNGGGTP</sequence>
<dbReference type="Proteomes" id="UP000009881">
    <property type="component" value="Unassembled WGS sequence"/>
</dbReference>
<feature type="transmembrane region" description="Helical" evidence="1">
    <location>
        <begin position="60"/>
        <end position="82"/>
    </location>
</feature>
<name>K9H641_9PROT</name>
<gene>
    <name evidence="2" type="ORF">C882_2633</name>
</gene>
<reference evidence="2 3" key="1">
    <citation type="journal article" date="2013" name="Genome Announc.">
        <title>Draft Genome Sequence of an Alphaproteobacterium, Caenispirillum salinarum AK4(T), Isolated from a Solar Saltern.</title>
        <authorList>
            <person name="Khatri I."/>
            <person name="Singh A."/>
            <person name="Korpole S."/>
            <person name="Pinnaka A.K."/>
            <person name="Subramanian S."/>
        </authorList>
    </citation>
    <scope>NUCLEOTIDE SEQUENCE [LARGE SCALE GENOMIC DNA]</scope>
    <source>
        <strain evidence="2 3">AK4</strain>
    </source>
</reference>